<organism evidence="2 3">
    <name type="scientific">Goodea atripinnis</name>
    <dbReference type="NCBI Taxonomy" id="208336"/>
    <lineage>
        <taxon>Eukaryota</taxon>
        <taxon>Metazoa</taxon>
        <taxon>Chordata</taxon>
        <taxon>Craniata</taxon>
        <taxon>Vertebrata</taxon>
        <taxon>Euteleostomi</taxon>
        <taxon>Actinopterygii</taxon>
        <taxon>Neopterygii</taxon>
        <taxon>Teleostei</taxon>
        <taxon>Neoteleostei</taxon>
        <taxon>Acanthomorphata</taxon>
        <taxon>Ovalentaria</taxon>
        <taxon>Atherinomorphae</taxon>
        <taxon>Cyprinodontiformes</taxon>
        <taxon>Goodeidae</taxon>
        <taxon>Goodea</taxon>
    </lineage>
</organism>
<accession>A0ABV0P272</accession>
<protein>
    <submittedName>
        <fullName evidence="2">Uncharacterized protein</fullName>
    </submittedName>
</protein>
<dbReference type="EMBL" id="JAHRIO010054243">
    <property type="protein sequence ID" value="MEQ2176562.1"/>
    <property type="molecule type" value="Genomic_DNA"/>
</dbReference>
<evidence type="ECO:0000313" key="2">
    <source>
        <dbReference type="EMBL" id="MEQ2176562.1"/>
    </source>
</evidence>
<gene>
    <name evidence="2" type="ORF">GOODEAATRI_029250</name>
</gene>
<comment type="caution">
    <text evidence="2">The sequence shown here is derived from an EMBL/GenBank/DDBJ whole genome shotgun (WGS) entry which is preliminary data.</text>
</comment>
<reference evidence="2 3" key="1">
    <citation type="submission" date="2021-06" db="EMBL/GenBank/DDBJ databases">
        <authorList>
            <person name="Palmer J.M."/>
        </authorList>
    </citation>
    <scope>NUCLEOTIDE SEQUENCE [LARGE SCALE GENOMIC DNA]</scope>
    <source>
        <strain evidence="2 3">GA_2019</strain>
        <tissue evidence="2">Muscle</tissue>
    </source>
</reference>
<evidence type="ECO:0000313" key="3">
    <source>
        <dbReference type="Proteomes" id="UP001476798"/>
    </source>
</evidence>
<sequence length="110" mass="12153">MAANRRRRNMYPPSEGQRSAHWTLISCDVGEQIIVTVLCLVLLSEHRSVTGTDGSEQFWTPTHHVDTNDPTVSSGSPTFTRTGTVCSSSIREKKKKVLPDTSSRGHTEPT</sequence>
<feature type="compositionally biased region" description="Polar residues" evidence="1">
    <location>
        <begin position="68"/>
        <end position="89"/>
    </location>
</feature>
<feature type="compositionally biased region" description="Polar residues" evidence="1">
    <location>
        <begin position="51"/>
        <end position="60"/>
    </location>
</feature>
<evidence type="ECO:0000256" key="1">
    <source>
        <dbReference type="SAM" id="MobiDB-lite"/>
    </source>
</evidence>
<name>A0ABV0P272_9TELE</name>
<keyword evidence="3" id="KW-1185">Reference proteome</keyword>
<dbReference type="Proteomes" id="UP001476798">
    <property type="component" value="Unassembled WGS sequence"/>
</dbReference>
<feature type="region of interest" description="Disordered" evidence="1">
    <location>
        <begin position="51"/>
        <end position="110"/>
    </location>
</feature>
<proteinExistence type="predicted"/>